<dbReference type="EMBL" id="CAKKTJ010000128">
    <property type="protein sequence ID" value="CAH0475578.1"/>
    <property type="molecule type" value="Genomic_DNA"/>
</dbReference>
<dbReference type="PANTHER" id="PTHR15885:SF1">
    <property type="entry name" value="COILED-COIL DOMAIN-CONTAINING PROTEIN 174"/>
    <property type="match status" value="1"/>
</dbReference>
<dbReference type="GO" id="GO:0005634">
    <property type="term" value="C:nucleus"/>
    <property type="evidence" value="ECO:0007669"/>
    <property type="project" value="TreeGrafter"/>
</dbReference>
<evidence type="ECO:0000256" key="1">
    <source>
        <dbReference type="ARBA" id="ARBA00023054"/>
    </source>
</evidence>
<proteinExistence type="predicted"/>
<feature type="compositionally biased region" description="Basic and acidic residues" evidence="2">
    <location>
        <begin position="99"/>
        <end position="108"/>
    </location>
</feature>
<reference evidence="3" key="1">
    <citation type="submission" date="2021-11" db="EMBL/GenBank/DDBJ databases">
        <authorList>
            <person name="Islam A."/>
            <person name="Islam S."/>
            <person name="Flora M.S."/>
            <person name="Rahman M."/>
            <person name="Ziaur R.M."/>
            <person name="Epstein J.H."/>
            <person name="Hassan M."/>
            <person name="Klassen M."/>
            <person name="Woodard K."/>
            <person name="Webb A."/>
            <person name="Webby R.J."/>
            <person name="El Zowalaty M.E."/>
        </authorList>
    </citation>
    <scope>NUCLEOTIDE SEQUENCE</scope>
    <source>
        <strain evidence="3">Pbs3</strain>
    </source>
</reference>
<dbReference type="InterPro" id="IPR025066">
    <property type="entry name" value="CCDC174-like"/>
</dbReference>
<gene>
    <name evidence="3" type="ORF">PBS003_LOCUS2391</name>
</gene>
<protein>
    <recommendedName>
        <fullName evidence="5">NUC153 domain-containing protein</fullName>
    </recommendedName>
</protein>
<organism evidence="3 4">
    <name type="scientific">Peronospora belbahrii</name>
    <dbReference type="NCBI Taxonomy" id="622444"/>
    <lineage>
        <taxon>Eukaryota</taxon>
        <taxon>Sar</taxon>
        <taxon>Stramenopiles</taxon>
        <taxon>Oomycota</taxon>
        <taxon>Peronosporomycetes</taxon>
        <taxon>Peronosporales</taxon>
        <taxon>Peronosporaceae</taxon>
        <taxon>Peronospora</taxon>
    </lineage>
</organism>
<evidence type="ECO:0008006" key="5">
    <source>
        <dbReference type="Google" id="ProtNLM"/>
    </source>
</evidence>
<name>A0AAU9KRV0_9STRA</name>
<keyword evidence="1" id="KW-0175">Coiled coil</keyword>
<feature type="region of interest" description="Disordered" evidence="2">
    <location>
        <begin position="73"/>
        <end position="108"/>
    </location>
</feature>
<dbReference type="AlphaFoldDB" id="A0AAU9KRV0"/>
<dbReference type="Proteomes" id="UP001160483">
    <property type="component" value="Unassembled WGS sequence"/>
</dbReference>
<evidence type="ECO:0000313" key="3">
    <source>
        <dbReference type="EMBL" id="CAH0475578.1"/>
    </source>
</evidence>
<evidence type="ECO:0000313" key="4">
    <source>
        <dbReference type="Proteomes" id="UP001160483"/>
    </source>
</evidence>
<sequence length="319" mass="36114">MSLGFLTESALVPSKAKGIKVDAKSLVDLKAVVFQKDQERKRRLQDALTMENDDDDNFIGHKAFRLGKYAHLRGGSKRHKQSKEDRVGRKCQNSGVETRCQRDEEAKAREVPDKDDDAAWNKLSVEMLRKKAKLYEELSNGIGIERMNGECLVDFEAKKDTGSSEATTMVEILDEFGRTRSVAMDSEEYLTLQDTQKKFDKEQLNPKNLLNEGHNQDEEAKSDGGSFVVSQWEKCLKSTEKDHLREVHEQANRMQLLAQRTTAGAVDKKTRNQLRLERLRKQREEVPTSSESAALANAAVDYAASEQATDFLKQLSSLM</sequence>
<comment type="caution">
    <text evidence="3">The sequence shown here is derived from an EMBL/GenBank/DDBJ whole genome shotgun (WGS) entry which is preliminary data.</text>
</comment>
<dbReference type="PANTHER" id="PTHR15885">
    <property type="entry name" value="COILED-COIL DOMAIN-CONTAINING PROTEIN 174"/>
    <property type="match status" value="1"/>
</dbReference>
<accession>A0AAU9KRV0</accession>
<evidence type="ECO:0000256" key="2">
    <source>
        <dbReference type="SAM" id="MobiDB-lite"/>
    </source>
</evidence>